<dbReference type="FunFam" id="2.40.110.10:FF:000011">
    <property type="entry name" value="Acyl-CoA dehydrogenase FadE34"/>
    <property type="match status" value="1"/>
</dbReference>
<dbReference type="Pfam" id="PF02771">
    <property type="entry name" value="Acyl-CoA_dh_N"/>
    <property type="match status" value="1"/>
</dbReference>
<keyword evidence="11" id="KW-1185">Reference proteome</keyword>
<dbReference type="RefSeq" id="WP_338205591.1">
    <property type="nucleotide sequence ID" value="NZ_JAEKNR010000242.1"/>
</dbReference>
<evidence type="ECO:0000259" key="8">
    <source>
        <dbReference type="Pfam" id="PF02770"/>
    </source>
</evidence>
<accession>A0A934KE85</accession>
<dbReference type="Gene3D" id="1.10.540.10">
    <property type="entry name" value="Acyl-CoA dehydrogenase/oxidase, N-terminal domain"/>
    <property type="match status" value="1"/>
</dbReference>
<evidence type="ECO:0000313" key="10">
    <source>
        <dbReference type="EMBL" id="MBJ7601378.1"/>
    </source>
</evidence>
<dbReference type="Gene3D" id="2.40.110.10">
    <property type="entry name" value="Butyryl-CoA Dehydrogenase, subunit A, domain 2"/>
    <property type="match status" value="1"/>
</dbReference>
<comment type="cofactor">
    <cofactor evidence="1 6">
        <name>FAD</name>
        <dbReference type="ChEBI" id="CHEBI:57692"/>
    </cofactor>
</comment>
<dbReference type="GO" id="GO:0016627">
    <property type="term" value="F:oxidoreductase activity, acting on the CH-CH group of donors"/>
    <property type="evidence" value="ECO:0007669"/>
    <property type="project" value="InterPro"/>
</dbReference>
<dbReference type="SUPFAM" id="SSF56645">
    <property type="entry name" value="Acyl-CoA dehydrogenase NM domain-like"/>
    <property type="match status" value="1"/>
</dbReference>
<evidence type="ECO:0000259" key="7">
    <source>
        <dbReference type="Pfam" id="PF00441"/>
    </source>
</evidence>
<dbReference type="InterPro" id="IPR052161">
    <property type="entry name" value="Mycobact_Acyl-CoA_DH"/>
</dbReference>
<dbReference type="Gene3D" id="1.20.140.10">
    <property type="entry name" value="Butyryl-CoA Dehydrogenase, subunit A, domain 3"/>
    <property type="match status" value="1"/>
</dbReference>
<dbReference type="GO" id="GO:0005886">
    <property type="term" value="C:plasma membrane"/>
    <property type="evidence" value="ECO:0007669"/>
    <property type="project" value="TreeGrafter"/>
</dbReference>
<sequence>MDLSYTPEELEFRAEVQSWLQANLPAEWRDRGVGGYREEAGEDIQREWQRRLYEGGWLTLGWPRERGGRGASPVLQAIYQEELVLAGAPPILGRLGVTLLAPLLSVYGSDWQKDAYLTKILSGELIFCQGFSEPNAGSDLASLQSRAERNGDVWVLNGQKTWSSGAHYANRSFLLARTDAGLPPHQGIGMFLVDMRQPGIEARPIVQMTGSGEFCEIFLSDAKVDDRDLVGTPTDGWRLAMATFGFERNGLANASRFERAVDALGELARQRDAGSEDTVRQRVAQARIEAHVFRLNGLRSLTRAQRGGVPGPEASLTKLFWSEMDKRLQETAVSVQGMYGALAPGSPWAIEEGRWQQGWMWAHAETIYAGSSEVQRNIIAERVLGLPRGR</sequence>
<dbReference type="EMBL" id="JAEKNR010000242">
    <property type="protein sequence ID" value="MBJ7601378.1"/>
    <property type="molecule type" value="Genomic_DNA"/>
</dbReference>
<keyword evidence="5 6" id="KW-0560">Oxidoreductase</keyword>
<evidence type="ECO:0000256" key="1">
    <source>
        <dbReference type="ARBA" id="ARBA00001974"/>
    </source>
</evidence>
<evidence type="ECO:0000256" key="4">
    <source>
        <dbReference type="ARBA" id="ARBA00022827"/>
    </source>
</evidence>
<gene>
    <name evidence="10" type="ORF">JF922_25310</name>
</gene>
<dbReference type="Pfam" id="PF02770">
    <property type="entry name" value="Acyl-CoA_dh_M"/>
    <property type="match status" value="1"/>
</dbReference>
<organism evidence="10 11">
    <name type="scientific">Candidatus Nephthysia bennettiae</name>
    <dbReference type="NCBI Taxonomy" id="3127016"/>
    <lineage>
        <taxon>Bacteria</taxon>
        <taxon>Bacillati</taxon>
        <taxon>Candidatus Dormiibacterota</taxon>
        <taxon>Candidatus Dormibacteria</taxon>
        <taxon>Candidatus Dormibacterales</taxon>
        <taxon>Candidatus Dormibacteraceae</taxon>
        <taxon>Candidatus Nephthysia</taxon>
    </lineage>
</organism>
<evidence type="ECO:0000256" key="3">
    <source>
        <dbReference type="ARBA" id="ARBA00022630"/>
    </source>
</evidence>
<evidence type="ECO:0000313" key="11">
    <source>
        <dbReference type="Proteomes" id="UP000612893"/>
    </source>
</evidence>
<dbReference type="InterPro" id="IPR009100">
    <property type="entry name" value="AcylCoA_DH/oxidase_NM_dom_sf"/>
</dbReference>
<dbReference type="PANTHER" id="PTHR43292:SF3">
    <property type="entry name" value="ACYL-COA DEHYDROGENASE FADE29"/>
    <property type="match status" value="1"/>
</dbReference>
<dbReference type="InterPro" id="IPR036250">
    <property type="entry name" value="AcylCo_DH-like_C"/>
</dbReference>
<evidence type="ECO:0000256" key="6">
    <source>
        <dbReference type="RuleBase" id="RU362125"/>
    </source>
</evidence>
<feature type="domain" description="Acyl-CoA oxidase/dehydrogenase middle" evidence="8">
    <location>
        <begin position="128"/>
        <end position="221"/>
    </location>
</feature>
<dbReference type="GO" id="GO:0050660">
    <property type="term" value="F:flavin adenine dinucleotide binding"/>
    <property type="evidence" value="ECO:0007669"/>
    <property type="project" value="InterPro"/>
</dbReference>
<dbReference type="PANTHER" id="PTHR43292">
    <property type="entry name" value="ACYL-COA DEHYDROGENASE"/>
    <property type="match status" value="1"/>
</dbReference>
<protein>
    <submittedName>
        <fullName evidence="10">Acyl-CoA dehydrogenase family protein</fullName>
    </submittedName>
</protein>
<evidence type="ECO:0000259" key="9">
    <source>
        <dbReference type="Pfam" id="PF02771"/>
    </source>
</evidence>
<dbReference type="Pfam" id="PF00441">
    <property type="entry name" value="Acyl-CoA_dh_1"/>
    <property type="match status" value="1"/>
</dbReference>
<dbReference type="AlphaFoldDB" id="A0A934KE85"/>
<feature type="domain" description="Acyl-CoA dehydrogenase/oxidase C-terminal" evidence="7">
    <location>
        <begin position="235"/>
        <end position="384"/>
    </location>
</feature>
<feature type="domain" description="Acyl-CoA dehydrogenase/oxidase N-terminal" evidence="9">
    <location>
        <begin position="6"/>
        <end position="124"/>
    </location>
</feature>
<dbReference type="InterPro" id="IPR046373">
    <property type="entry name" value="Acyl-CoA_Oxase/DH_mid-dom_sf"/>
</dbReference>
<dbReference type="Proteomes" id="UP000612893">
    <property type="component" value="Unassembled WGS sequence"/>
</dbReference>
<comment type="caution">
    <text evidence="10">The sequence shown here is derived from an EMBL/GenBank/DDBJ whole genome shotgun (WGS) entry which is preliminary data.</text>
</comment>
<dbReference type="InterPro" id="IPR013786">
    <property type="entry name" value="AcylCoA_DH/ox_N"/>
</dbReference>
<evidence type="ECO:0000256" key="5">
    <source>
        <dbReference type="ARBA" id="ARBA00023002"/>
    </source>
</evidence>
<dbReference type="InterPro" id="IPR009075">
    <property type="entry name" value="AcylCo_DH/oxidase_C"/>
</dbReference>
<keyword evidence="4 6" id="KW-0274">FAD</keyword>
<dbReference type="SUPFAM" id="SSF47203">
    <property type="entry name" value="Acyl-CoA dehydrogenase C-terminal domain-like"/>
    <property type="match status" value="1"/>
</dbReference>
<evidence type="ECO:0000256" key="2">
    <source>
        <dbReference type="ARBA" id="ARBA00009347"/>
    </source>
</evidence>
<keyword evidence="3 6" id="KW-0285">Flavoprotein</keyword>
<name>A0A934KE85_9BACT</name>
<dbReference type="InterPro" id="IPR037069">
    <property type="entry name" value="AcylCoA_DH/ox_N_sf"/>
</dbReference>
<dbReference type="InterPro" id="IPR006091">
    <property type="entry name" value="Acyl-CoA_Oxase/DH_mid-dom"/>
</dbReference>
<reference evidence="10" key="1">
    <citation type="submission" date="2020-10" db="EMBL/GenBank/DDBJ databases">
        <title>Ca. Dormibacterota MAGs.</title>
        <authorList>
            <person name="Montgomery K."/>
        </authorList>
    </citation>
    <scope>NUCLEOTIDE SEQUENCE [LARGE SCALE GENOMIC DNA]</scope>
    <source>
        <strain evidence="10">SC8812_S17_10</strain>
    </source>
</reference>
<proteinExistence type="inferred from homology"/>
<comment type="similarity">
    <text evidence="2 6">Belongs to the acyl-CoA dehydrogenase family.</text>
</comment>